<feature type="region of interest" description="Disordered" evidence="1">
    <location>
        <begin position="1"/>
        <end position="68"/>
    </location>
</feature>
<gene>
    <name evidence="2" type="ORF">N658DRAFT_496661</name>
</gene>
<dbReference type="EMBL" id="MU863637">
    <property type="protein sequence ID" value="KAK4100962.1"/>
    <property type="molecule type" value="Genomic_DNA"/>
</dbReference>
<comment type="caution">
    <text evidence="2">The sequence shown here is derived from an EMBL/GenBank/DDBJ whole genome shotgun (WGS) entry which is preliminary data.</text>
</comment>
<name>A0AAN6T1V2_9PEZI</name>
<evidence type="ECO:0000313" key="2">
    <source>
        <dbReference type="EMBL" id="KAK4100962.1"/>
    </source>
</evidence>
<reference evidence="2" key="2">
    <citation type="submission" date="2023-05" db="EMBL/GenBank/DDBJ databases">
        <authorList>
            <consortium name="Lawrence Berkeley National Laboratory"/>
            <person name="Steindorff A."/>
            <person name="Hensen N."/>
            <person name="Bonometti L."/>
            <person name="Westerberg I."/>
            <person name="Brannstrom I.O."/>
            <person name="Guillou S."/>
            <person name="Cros-Aarteil S."/>
            <person name="Calhoun S."/>
            <person name="Haridas S."/>
            <person name="Kuo A."/>
            <person name="Mondo S."/>
            <person name="Pangilinan J."/>
            <person name="Riley R."/>
            <person name="Labutti K."/>
            <person name="Andreopoulos B."/>
            <person name="Lipzen A."/>
            <person name="Chen C."/>
            <person name="Yanf M."/>
            <person name="Daum C."/>
            <person name="Ng V."/>
            <person name="Clum A."/>
            <person name="Ohm R."/>
            <person name="Martin F."/>
            <person name="Silar P."/>
            <person name="Natvig D."/>
            <person name="Lalanne C."/>
            <person name="Gautier V."/>
            <person name="Ament-Velasquez S.L."/>
            <person name="Kruys A."/>
            <person name="Hutchinson M.I."/>
            <person name="Powell A.J."/>
            <person name="Barry K."/>
            <person name="Miller A.N."/>
            <person name="Grigoriev I.V."/>
            <person name="Debuchy R."/>
            <person name="Gladieux P."/>
            <person name="Thoren M.H."/>
            <person name="Johannesson H."/>
        </authorList>
    </citation>
    <scope>NUCLEOTIDE SEQUENCE</scope>
    <source>
        <strain evidence="2">CBS 757.83</strain>
    </source>
</reference>
<dbReference type="Proteomes" id="UP001305647">
    <property type="component" value="Unassembled WGS sequence"/>
</dbReference>
<evidence type="ECO:0000256" key="1">
    <source>
        <dbReference type="SAM" id="MobiDB-lite"/>
    </source>
</evidence>
<proteinExistence type="predicted"/>
<accession>A0AAN6T1V2</accession>
<reference evidence="2" key="1">
    <citation type="journal article" date="2023" name="Mol. Phylogenet. Evol.">
        <title>Genome-scale phylogeny and comparative genomics of the fungal order Sordariales.</title>
        <authorList>
            <person name="Hensen N."/>
            <person name="Bonometti L."/>
            <person name="Westerberg I."/>
            <person name="Brannstrom I.O."/>
            <person name="Guillou S."/>
            <person name="Cros-Aarteil S."/>
            <person name="Calhoun S."/>
            <person name="Haridas S."/>
            <person name="Kuo A."/>
            <person name="Mondo S."/>
            <person name="Pangilinan J."/>
            <person name="Riley R."/>
            <person name="LaButti K."/>
            <person name="Andreopoulos B."/>
            <person name="Lipzen A."/>
            <person name="Chen C."/>
            <person name="Yan M."/>
            <person name="Daum C."/>
            <person name="Ng V."/>
            <person name="Clum A."/>
            <person name="Steindorff A."/>
            <person name="Ohm R.A."/>
            <person name="Martin F."/>
            <person name="Silar P."/>
            <person name="Natvig D.O."/>
            <person name="Lalanne C."/>
            <person name="Gautier V."/>
            <person name="Ament-Velasquez S.L."/>
            <person name="Kruys A."/>
            <person name="Hutchinson M.I."/>
            <person name="Powell A.J."/>
            <person name="Barry K."/>
            <person name="Miller A.N."/>
            <person name="Grigoriev I.V."/>
            <person name="Debuchy R."/>
            <person name="Gladieux P."/>
            <person name="Hiltunen Thoren M."/>
            <person name="Johannesson H."/>
        </authorList>
    </citation>
    <scope>NUCLEOTIDE SEQUENCE</scope>
    <source>
        <strain evidence="2">CBS 757.83</strain>
    </source>
</reference>
<keyword evidence="3" id="KW-1185">Reference proteome</keyword>
<organism evidence="2 3">
    <name type="scientific">Parathielavia hyrcaniae</name>
    <dbReference type="NCBI Taxonomy" id="113614"/>
    <lineage>
        <taxon>Eukaryota</taxon>
        <taxon>Fungi</taxon>
        <taxon>Dikarya</taxon>
        <taxon>Ascomycota</taxon>
        <taxon>Pezizomycotina</taxon>
        <taxon>Sordariomycetes</taxon>
        <taxon>Sordariomycetidae</taxon>
        <taxon>Sordariales</taxon>
        <taxon>Chaetomiaceae</taxon>
        <taxon>Parathielavia</taxon>
    </lineage>
</organism>
<feature type="compositionally biased region" description="Polar residues" evidence="1">
    <location>
        <begin position="23"/>
        <end position="54"/>
    </location>
</feature>
<protein>
    <submittedName>
        <fullName evidence="2">Uncharacterized protein</fullName>
    </submittedName>
</protein>
<sequence length="94" mass="10400">MLRTAGKVPRDQKEPAHLRPPQVKSSWTPSSPHIPNASSSETSITTVTNSQQTPRYADRSAPPYCTTPTQHASRLCNAFIRVVGLTHQELPQPR</sequence>
<feature type="compositionally biased region" description="Basic and acidic residues" evidence="1">
    <location>
        <begin position="8"/>
        <end position="17"/>
    </location>
</feature>
<dbReference type="AlphaFoldDB" id="A0AAN6T1V2"/>
<evidence type="ECO:0000313" key="3">
    <source>
        <dbReference type="Proteomes" id="UP001305647"/>
    </source>
</evidence>